<name>A0A0V0HHI7_SOLCH</name>
<protein>
    <submittedName>
        <fullName evidence="1">Putative ovule protein</fullName>
    </submittedName>
</protein>
<organism evidence="1">
    <name type="scientific">Solanum chacoense</name>
    <name type="common">Chaco potato</name>
    <dbReference type="NCBI Taxonomy" id="4108"/>
    <lineage>
        <taxon>Eukaryota</taxon>
        <taxon>Viridiplantae</taxon>
        <taxon>Streptophyta</taxon>
        <taxon>Embryophyta</taxon>
        <taxon>Tracheophyta</taxon>
        <taxon>Spermatophyta</taxon>
        <taxon>Magnoliopsida</taxon>
        <taxon>eudicotyledons</taxon>
        <taxon>Gunneridae</taxon>
        <taxon>Pentapetalae</taxon>
        <taxon>asterids</taxon>
        <taxon>lamiids</taxon>
        <taxon>Solanales</taxon>
        <taxon>Solanaceae</taxon>
        <taxon>Solanoideae</taxon>
        <taxon>Solaneae</taxon>
        <taxon>Solanum</taxon>
    </lineage>
</organism>
<sequence length="91" mass="10736">MVLIFFQIFHEWKLMKAKISKAKQSDAERYCIDQFNYVSTTTQGCSLTVEEVYENMEDQASNPADREKVKWFGSQSYPILVLVRDTRYLVK</sequence>
<evidence type="ECO:0000313" key="1">
    <source>
        <dbReference type="EMBL" id="JAP19900.1"/>
    </source>
</evidence>
<dbReference type="EMBL" id="GEDG01019489">
    <property type="protein sequence ID" value="JAP19900.1"/>
    <property type="molecule type" value="Transcribed_RNA"/>
</dbReference>
<proteinExistence type="predicted"/>
<reference evidence="1" key="1">
    <citation type="submission" date="2015-12" db="EMBL/GenBank/DDBJ databases">
        <title>Gene expression during late stages of embryo sac development: a critical building block for successful pollen-pistil interactions.</title>
        <authorList>
            <person name="Liu Y."/>
            <person name="Joly V."/>
            <person name="Sabar M."/>
            <person name="Matton D.P."/>
        </authorList>
    </citation>
    <scope>NUCLEOTIDE SEQUENCE</scope>
</reference>
<dbReference type="AlphaFoldDB" id="A0A0V0HHI7"/>
<accession>A0A0V0HHI7</accession>